<dbReference type="PROSITE" id="PS50209">
    <property type="entry name" value="CARD"/>
    <property type="match status" value="4"/>
</dbReference>
<dbReference type="EMBL" id="NHOQ01000017">
    <property type="protein sequence ID" value="PWA33794.1"/>
    <property type="molecule type" value="Genomic_DNA"/>
</dbReference>
<feature type="region of interest" description="Disordered" evidence="1">
    <location>
        <begin position="149"/>
        <end position="173"/>
    </location>
</feature>
<gene>
    <name evidence="4" type="ORF">CCH79_00017238</name>
</gene>
<dbReference type="Pfam" id="PF02758">
    <property type="entry name" value="PYRIN"/>
    <property type="match status" value="10"/>
</dbReference>
<feature type="domain" description="Pyrin" evidence="3">
    <location>
        <begin position="272"/>
        <end position="337"/>
    </location>
</feature>
<dbReference type="GO" id="GO:0072559">
    <property type="term" value="C:NLRP3 inflammasome complex"/>
    <property type="evidence" value="ECO:0007669"/>
    <property type="project" value="TreeGrafter"/>
</dbReference>
<evidence type="ECO:0000259" key="3">
    <source>
        <dbReference type="PROSITE" id="PS50824"/>
    </source>
</evidence>
<accession>A0A315WDL9</accession>
<evidence type="ECO:0008006" key="6">
    <source>
        <dbReference type="Google" id="ProtNLM"/>
    </source>
</evidence>
<dbReference type="InterPro" id="IPR011029">
    <property type="entry name" value="DEATH-like_dom_sf"/>
</dbReference>
<feature type="compositionally biased region" description="Basic and acidic residues" evidence="1">
    <location>
        <begin position="149"/>
        <end position="164"/>
    </location>
</feature>
<feature type="domain" description="CARD" evidence="2">
    <location>
        <begin position="1492"/>
        <end position="1584"/>
    </location>
</feature>
<dbReference type="GO" id="GO:0004197">
    <property type="term" value="F:cysteine-type endopeptidase activity"/>
    <property type="evidence" value="ECO:0007669"/>
    <property type="project" value="InterPro"/>
</dbReference>
<dbReference type="SMART" id="SM01289">
    <property type="entry name" value="PYRIN"/>
    <property type="match status" value="9"/>
</dbReference>
<evidence type="ECO:0000256" key="1">
    <source>
        <dbReference type="SAM" id="MobiDB-lite"/>
    </source>
</evidence>
<feature type="domain" description="CARD" evidence="2">
    <location>
        <begin position="1798"/>
        <end position="1891"/>
    </location>
</feature>
<dbReference type="PANTHER" id="PTHR47901:SF6">
    <property type="entry name" value="CASPASE-12"/>
    <property type="match status" value="1"/>
</dbReference>
<feature type="domain" description="Pyrin" evidence="3">
    <location>
        <begin position="548"/>
        <end position="613"/>
    </location>
</feature>
<dbReference type="SMART" id="SM00114">
    <property type="entry name" value="CARD"/>
    <property type="match status" value="3"/>
</dbReference>
<dbReference type="Proteomes" id="UP000250572">
    <property type="component" value="Unassembled WGS sequence"/>
</dbReference>
<organism evidence="4 5">
    <name type="scientific">Gambusia affinis</name>
    <name type="common">Western mosquitofish</name>
    <name type="synonym">Heterandria affinis</name>
    <dbReference type="NCBI Taxonomy" id="33528"/>
    <lineage>
        <taxon>Eukaryota</taxon>
        <taxon>Metazoa</taxon>
        <taxon>Chordata</taxon>
        <taxon>Craniata</taxon>
        <taxon>Vertebrata</taxon>
        <taxon>Euteleostomi</taxon>
        <taxon>Actinopterygii</taxon>
        <taxon>Neopterygii</taxon>
        <taxon>Teleostei</taxon>
        <taxon>Neoteleostei</taxon>
        <taxon>Acanthomorphata</taxon>
        <taxon>Ovalentaria</taxon>
        <taxon>Atherinomorphae</taxon>
        <taxon>Cyprinodontiformes</taxon>
        <taxon>Poeciliidae</taxon>
        <taxon>Poeciliinae</taxon>
        <taxon>Gambusia</taxon>
    </lineage>
</organism>
<dbReference type="Gene3D" id="1.10.533.10">
    <property type="entry name" value="Death Domain, Fas"/>
    <property type="match status" value="15"/>
</dbReference>
<evidence type="ECO:0000313" key="5">
    <source>
        <dbReference type="Proteomes" id="UP000250572"/>
    </source>
</evidence>
<feature type="region of interest" description="Disordered" evidence="1">
    <location>
        <begin position="53"/>
        <end position="82"/>
    </location>
</feature>
<feature type="domain" description="Pyrin" evidence="3">
    <location>
        <begin position="480"/>
        <end position="536"/>
    </location>
</feature>
<dbReference type="InterPro" id="IPR001315">
    <property type="entry name" value="CARD"/>
</dbReference>
<feature type="region of interest" description="Disordered" evidence="1">
    <location>
        <begin position="933"/>
        <end position="956"/>
    </location>
</feature>
<dbReference type="GO" id="GO:0050727">
    <property type="term" value="P:regulation of inflammatory response"/>
    <property type="evidence" value="ECO:0007669"/>
    <property type="project" value="TreeGrafter"/>
</dbReference>
<proteinExistence type="predicted"/>
<dbReference type="PROSITE" id="PS50824">
    <property type="entry name" value="DAPIN"/>
    <property type="match status" value="7"/>
</dbReference>
<reference evidence="4 5" key="1">
    <citation type="journal article" date="2018" name="G3 (Bethesda)">
        <title>A High-Quality Reference Genome for the Invasive Mosquitofish Gambusia affinis Using a Chicago Library.</title>
        <authorList>
            <person name="Hoffberg S.L."/>
            <person name="Troendle N.J."/>
            <person name="Glenn T.C."/>
            <person name="Mahmud O."/>
            <person name="Louha S."/>
            <person name="Chalopin D."/>
            <person name="Bennetzen J.L."/>
            <person name="Mauricio R."/>
        </authorList>
    </citation>
    <scope>NUCLEOTIDE SEQUENCE [LARGE SCALE GENOMIC DNA]</scope>
    <source>
        <strain evidence="4">NE01/NJP1002.9</strain>
        <tissue evidence="4">Muscle</tissue>
    </source>
</reference>
<evidence type="ECO:0000259" key="2">
    <source>
        <dbReference type="PROSITE" id="PS50209"/>
    </source>
</evidence>
<dbReference type="GO" id="GO:0006508">
    <property type="term" value="P:proteolysis"/>
    <property type="evidence" value="ECO:0007669"/>
    <property type="project" value="InterPro"/>
</dbReference>
<dbReference type="GO" id="GO:0072557">
    <property type="term" value="C:IPAF inflammasome complex"/>
    <property type="evidence" value="ECO:0007669"/>
    <property type="project" value="TreeGrafter"/>
</dbReference>
<protein>
    <recommendedName>
        <fullName evidence="6">CARD domain-containing protein</fullName>
    </recommendedName>
</protein>
<dbReference type="GO" id="GO:0097169">
    <property type="term" value="C:AIM2 inflammasome complex"/>
    <property type="evidence" value="ECO:0007669"/>
    <property type="project" value="TreeGrafter"/>
</dbReference>
<feature type="domain" description="CARD" evidence="2">
    <location>
        <begin position="648"/>
        <end position="740"/>
    </location>
</feature>
<feature type="domain" description="Pyrin" evidence="3">
    <location>
        <begin position="1394"/>
        <end position="1461"/>
    </location>
</feature>
<feature type="domain" description="Pyrin" evidence="3">
    <location>
        <begin position="1166"/>
        <end position="1223"/>
    </location>
</feature>
<feature type="domain" description="Pyrin" evidence="3">
    <location>
        <begin position="1326"/>
        <end position="1382"/>
    </location>
</feature>
<sequence>MKTETVFFFFQFTGRLITNDLCTPPPAVQHEQQQPVQNPACIESVLVVLRGKPPPGSSSCSRETSEFGGDPELSGRESTMDQCKDKDTKRFLLFKDKNMKTKALSIKKPSIKLSTDPGLESSNQRSTCLTWCWPSRTPRPDRVESECVLEQKPETKSEAKDKTKSAVKTTSPKMKINKMSKEEEECWASICPPGDKDAEAKVWLKESLEKLGDRELKYFHKGLRTMDKSKDGFKPIKQIRLQGADRLDTAELMIQTYPKKIRVVTEKVLEKINTNKGNEVHNRVLDSLDNLNDKQLKYFHWFLQTADESKDGFKPIKKKDLEDADRLDTSDLMVQTYATNTKEVTEKILKKIKNNKGKDIPEAEEQMKPSSPAEAEKALAADGVLKSSEKQQILEKNHTRGNKASCLADTVMDKGTAAWKKMIHHLQAVDAPLSSKLGLSSGPIVQQGSSTNLKVEDSKDDSWQQICPEGDSDADIKQWLKEHLEDLDSREMKYFHWFLQTADKSKDGFKPIKKSRLEHANRLDTVDLMVQTYTNTTKTVAEKIFKKINKNKGDGCKDWLLDILEELDDREMKYLHWYLQAGDKSKDGFKPIKKSHLEGADRLDTVDLMVQTYATKTREVTRKILEKIEKNKETVVPEIEEQSTPSSKAAAEEKVLTRMLNDFVEKVPKETLSQLMEALMTANTLKSSEKETILQNHTRVNMASCFVDIVMEKGTDASKELINRLQTINPHLSSELCSPSTPDNKVKKSLFSGIMLKRLISEEQEKSWQQICPPWDTDAELKHWLKDLLENLRNKEVKYFRWYLRTADESKDGFKPIRRCRLKYADRLDILDLLLQMYPEKVKLVTEKILQKISSNKAQHWILDFFEDLGDKELKYCQMLLQSTDKLKGGIKSLKRAPVEDGGKVDAAEVMMKMYSSDTREEVEKVLNELKDSTDDVLSDDEQPSNPSSPNAAAEKGTKNMLLDFIKKVSKETLEEVVEALVADKVLSASDRKSILEKNRTRVNKASCLVDLVYEKGAEDCQKVIQQVQRIDPALYSDLKLSQQGFRDRVAQSKSAAAQSGSGFYWADWRTYWWLYWEDSSPLKKQPAGRQPSKPATKNSSACPSWCCPFQRAELHESERIQSPGPQSEAKANVAKTASLLQGFVQKIWTEDQADFWPSVCPPGDKNAESKLWLKTTLEKLNNRELRYFHWFLQTADGFKPIRRSRLQHADRLDTVDLMLQTYPTNYPKVTQKIMEKVNNHRKHVNTSFCIYNYRLCLVCLSSSVNGESSQESKTKPVSEPGLVCKPIIQQLFSLKPYQKPVDDEKEVWQQICPEGDNDADIKQWLKEHLEDLDSREMKYFHWYLHTADKSKDGFKPIKKSRLEHANRLDTVDLMVQTYTNTTKMVAQKIFKKMHKNKGDDCKDWLLDTLLELNDKEMKYFHWYLQTAEKSKDGFKPIKKGQLEDADRLDTVDLMIQTYASNTKTVTEKILEKIKSNKDTGLPEVEEQINLTSPNEEKVLTRMLNDFVEKVPKETLSQLMEALMTANTLKSSEKETILQNHTRVNMASCFVDLVMEKGTNASKELINRLQTINPHLSSELRSPSTPGQKSFIQLFTSKKTREMTKEQEECWRQICPPGDKDADLKHWLKKTLEDLKNREVKYFHWYLRIADESKDGFQPIKRYRLKHADRLDTLDLLVQMYPGKVKEVTEKILEKIRTNKAQVAIVTAPVWHWILEMFVDMGDQDLKYCQMLLQSADKLKRSSLKKVPPAGGQEVDAMNLMMQMYNSEHREALERALNEIQESSELPEDEDQDNPASPTALRAKKMKSMLLDFIKKVPNKTLEQLLKDLVEDKVLTASERQSVVEKNHTRVNKASSLVEILKEKGPEACQKLISHVETTDPPLYAKLGSSQSPNFQQELLQMLCFNLKEDEVPEEEEEEEDK</sequence>
<feature type="domain" description="CARD" evidence="2">
    <location>
        <begin position="965"/>
        <end position="1043"/>
    </location>
</feature>
<evidence type="ECO:0000313" key="4">
    <source>
        <dbReference type="EMBL" id="PWA33794.1"/>
    </source>
</evidence>
<dbReference type="PANTHER" id="PTHR47901">
    <property type="entry name" value="CASPASE RECRUITMENT DOMAIN-CONTAINING PROTEIN 18"/>
    <property type="match status" value="1"/>
</dbReference>
<name>A0A315WDL9_GAMAF</name>
<dbReference type="Pfam" id="PF00619">
    <property type="entry name" value="CARD"/>
    <property type="match status" value="4"/>
</dbReference>
<feature type="domain" description="Pyrin" evidence="3">
    <location>
        <begin position="785"/>
        <end position="841"/>
    </location>
</feature>
<dbReference type="InterPro" id="IPR004020">
    <property type="entry name" value="DAPIN"/>
</dbReference>
<dbReference type="InterPro" id="IPR002398">
    <property type="entry name" value="Pept_C14"/>
</dbReference>
<feature type="compositionally biased region" description="Basic and acidic residues" evidence="1">
    <location>
        <begin position="73"/>
        <end position="82"/>
    </location>
</feature>
<dbReference type="SUPFAM" id="SSF47986">
    <property type="entry name" value="DEATH domain"/>
    <property type="match status" value="14"/>
</dbReference>
<dbReference type="GO" id="GO:0042981">
    <property type="term" value="P:regulation of apoptotic process"/>
    <property type="evidence" value="ECO:0007669"/>
    <property type="project" value="InterPro"/>
</dbReference>
<keyword evidence="5" id="KW-1185">Reference proteome</keyword>
<comment type="caution">
    <text evidence="4">The sequence shown here is derived from an EMBL/GenBank/DDBJ whole genome shotgun (WGS) entry which is preliminary data.</text>
</comment>